<proteinExistence type="predicted"/>
<gene>
    <name evidence="1" type="ORF">BSTOLATCC_MIC59963</name>
</gene>
<dbReference type="AlphaFoldDB" id="A0AAU9KKF9"/>
<keyword evidence="2" id="KW-1185">Reference proteome</keyword>
<evidence type="ECO:0000313" key="2">
    <source>
        <dbReference type="Proteomes" id="UP001162131"/>
    </source>
</evidence>
<dbReference type="Proteomes" id="UP001162131">
    <property type="component" value="Unassembled WGS sequence"/>
</dbReference>
<organism evidence="1 2">
    <name type="scientific">Blepharisma stoltei</name>
    <dbReference type="NCBI Taxonomy" id="1481888"/>
    <lineage>
        <taxon>Eukaryota</taxon>
        <taxon>Sar</taxon>
        <taxon>Alveolata</taxon>
        <taxon>Ciliophora</taxon>
        <taxon>Postciliodesmatophora</taxon>
        <taxon>Heterotrichea</taxon>
        <taxon>Heterotrichida</taxon>
        <taxon>Blepharismidae</taxon>
        <taxon>Blepharisma</taxon>
    </lineage>
</organism>
<protein>
    <submittedName>
        <fullName evidence="1">Uncharacterized protein</fullName>
    </submittedName>
</protein>
<accession>A0AAU9KKF9</accession>
<sequence length="79" mass="9420">MYPHILVCAPSNIAIEQLLYKIHENGLINNYGMATWALYIVKVSWKIQKEKDKLNYSSTGIEASLWIRRPRLRKIWKRF</sequence>
<evidence type="ECO:0000313" key="1">
    <source>
        <dbReference type="EMBL" id="CAG9333835.1"/>
    </source>
</evidence>
<name>A0AAU9KKF9_9CILI</name>
<reference evidence="1" key="1">
    <citation type="submission" date="2021-09" db="EMBL/GenBank/DDBJ databases">
        <authorList>
            <consortium name="AG Swart"/>
            <person name="Singh M."/>
            <person name="Singh A."/>
            <person name="Seah K."/>
            <person name="Emmerich C."/>
        </authorList>
    </citation>
    <scope>NUCLEOTIDE SEQUENCE</scope>
    <source>
        <strain evidence="1">ATCC30299</strain>
    </source>
</reference>
<comment type="caution">
    <text evidence="1">The sequence shown here is derived from an EMBL/GenBank/DDBJ whole genome shotgun (WGS) entry which is preliminary data.</text>
</comment>
<dbReference type="EMBL" id="CAJZBQ010000057">
    <property type="protein sequence ID" value="CAG9333835.1"/>
    <property type="molecule type" value="Genomic_DNA"/>
</dbReference>